<accession>U7DAH3</accession>
<dbReference type="Pfam" id="PF00072">
    <property type="entry name" value="Response_reg"/>
    <property type="match status" value="1"/>
</dbReference>
<keyword evidence="4" id="KW-1185">Reference proteome</keyword>
<evidence type="ECO:0000313" key="4">
    <source>
        <dbReference type="Proteomes" id="UP000017148"/>
    </source>
</evidence>
<organism evidence="3 4">
    <name type="scientific">Chitinivibrio alkaliphilus ACht1</name>
    <dbReference type="NCBI Taxonomy" id="1313304"/>
    <lineage>
        <taxon>Bacteria</taxon>
        <taxon>Pseudomonadati</taxon>
        <taxon>Fibrobacterota</taxon>
        <taxon>Chitinivibrionia</taxon>
        <taxon>Chitinivibrionales</taxon>
        <taxon>Chitinivibrionaceae</taxon>
        <taxon>Chitinivibrio</taxon>
    </lineage>
</organism>
<dbReference type="AlphaFoldDB" id="U7DAH3"/>
<dbReference type="eggNOG" id="COG0745">
    <property type="taxonomic scope" value="Bacteria"/>
</dbReference>
<dbReference type="InterPro" id="IPR001789">
    <property type="entry name" value="Sig_transdc_resp-reg_receiver"/>
</dbReference>
<reference evidence="3 4" key="1">
    <citation type="journal article" date="2013" name="Environ. Microbiol.">
        <title>Genome analysis of Chitinivibrio alkaliphilus gen. nov., sp. nov., a novel extremely haloalkaliphilic anaerobic chitinolytic bacterium from the candidate phylum Termite Group 3.</title>
        <authorList>
            <person name="Sorokin D.Y."/>
            <person name="Gumerov V.M."/>
            <person name="Rakitin A.L."/>
            <person name="Beletsky A.V."/>
            <person name="Damste J.S."/>
            <person name="Muyzer G."/>
            <person name="Mardanov A.V."/>
            <person name="Ravin N.V."/>
        </authorList>
    </citation>
    <scope>NUCLEOTIDE SEQUENCE [LARGE SCALE GENOMIC DNA]</scope>
    <source>
        <strain evidence="3 4">ACht1</strain>
    </source>
</reference>
<evidence type="ECO:0000259" key="2">
    <source>
        <dbReference type="PROSITE" id="PS50110"/>
    </source>
</evidence>
<dbReference type="RefSeq" id="WP_022636363.1">
    <property type="nucleotide sequence ID" value="NZ_ASJR01000006.1"/>
</dbReference>
<sequence>MKVLLVDDSNTMRRIQANQLKQLGVDDVVQAENGKEALQKLSENMPIDVMLLDWNMPVMDGYECLKAVRGDSTYKNVRIFMCTSESEKSNVVQALKAGANNYIVKPFTPDVLKEKIGL</sequence>
<dbReference type="InterPro" id="IPR052048">
    <property type="entry name" value="ST_Response_Regulator"/>
</dbReference>
<dbReference type="PANTHER" id="PTHR43228">
    <property type="entry name" value="TWO-COMPONENT RESPONSE REGULATOR"/>
    <property type="match status" value="1"/>
</dbReference>
<dbReference type="STRING" id="1313304.CALK_0856"/>
<dbReference type="SMART" id="SM00448">
    <property type="entry name" value="REC"/>
    <property type="match status" value="1"/>
</dbReference>
<dbReference type="PATRIC" id="fig|1313304.3.peg.820"/>
<evidence type="ECO:0000313" key="3">
    <source>
        <dbReference type="EMBL" id="ERP32132.1"/>
    </source>
</evidence>
<gene>
    <name evidence="3" type="ORF">CALK_0856</name>
</gene>
<proteinExistence type="predicted"/>
<dbReference type="InterPro" id="IPR011006">
    <property type="entry name" value="CheY-like_superfamily"/>
</dbReference>
<dbReference type="PANTHER" id="PTHR43228:SF1">
    <property type="entry name" value="TWO-COMPONENT RESPONSE REGULATOR ARR22"/>
    <property type="match status" value="1"/>
</dbReference>
<protein>
    <submittedName>
        <fullName evidence="3">Chemotaxis regulatory protein CheY</fullName>
    </submittedName>
</protein>
<dbReference type="PROSITE" id="PS50110">
    <property type="entry name" value="RESPONSE_REGULATORY"/>
    <property type="match status" value="1"/>
</dbReference>
<feature type="domain" description="Response regulatory" evidence="2">
    <location>
        <begin position="2"/>
        <end position="118"/>
    </location>
</feature>
<evidence type="ECO:0000256" key="1">
    <source>
        <dbReference type="PROSITE-ProRule" id="PRU00169"/>
    </source>
</evidence>
<dbReference type="Proteomes" id="UP000017148">
    <property type="component" value="Unassembled WGS sequence"/>
</dbReference>
<dbReference type="EMBL" id="ASJR01000006">
    <property type="protein sequence ID" value="ERP32132.1"/>
    <property type="molecule type" value="Genomic_DNA"/>
</dbReference>
<feature type="modified residue" description="4-aspartylphosphate" evidence="1">
    <location>
        <position position="53"/>
    </location>
</feature>
<keyword evidence="1" id="KW-0597">Phosphoprotein</keyword>
<dbReference type="Gene3D" id="3.40.50.2300">
    <property type="match status" value="1"/>
</dbReference>
<dbReference type="OrthoDB" id="9786548at2"/>
<dbReference type="GO" id="GO:0000160">
    <property type="term" value="P:phosphorelay signal transduction system"/>
    <property type="evidence" value="ECO:0007669"/>
    <property type="project" value="InterPro"/>
</dbReference>
<dbReference type="SUPFAM" id="SSF52172">
    <property type="entry name" value="CheY-like"/>
    <property type="match status" value="1"/>
</dbReference>
<comment type="caution">
    <text evidence="3">The sequence shown here is derived from an EMBL/GenBank/DDBJ whole genome shotgun (WGS) entry which is preliminary data.</text>
</comment>
<name>U7DAH3_9BACT</name>